<dbReference type="PANTHER" id="PTHR37163">
    <property type="entry name" value="CONSERVED PROTEIN"/>
    <property type="match status" value="1"/>
</dbReference>
<dbReference type="Proteomes" id="UP000002200">
    <property type="component" value="Chromosome"/>
</dbReference>
<proteinExistence type="predicted"/>
<name>Q83FF9_TROWT</name>
<sequence>MRAPLTLIMFRNKVPTRIRGVSKSDVDALTRQLGRAPRGVMAVILRCACHAPAVIKTAPRLPDGQPFPTLYYLTLPRAVAVFSQLESEGFMRTMNDELDNNASLRKQYMEAHLSYISLRNDVRIVPEIANVSVGGMPYRVKCLHALVAHALVTGANPVGNMALSAVNWSLRYCDC</sequence>
<dbReference type="HOGENOM" id="CLU_097805_1_0_11"/>
<evidence type="ECO:0000313" key="1">
    <source>
        <dbReference type="EMBL" id="AAO44878.1"/>
    </source>
</evidence>
<evidence type="ECO:0000313" key="2">
    <source>
        <dbReference type="Proteomes" id="UP000002200"/>
    </source>
</evidence>
<dbReference type="Pfam" id="PF04417">
    <property type="entry name" value="DUF501"/>
    <property type="match status" value="1"/>
</dbReference>
<dbReference type="InterPro" id="IPR007511">
    <property type="entry name" value="DUF501"/>
</dbReference>
<dbReference type="EMBL" id="AE014184">
    <property type="protein sequence ID" value="AAO44878.1"/>
    <property type="molecule type" value="Genomic_DNA"/>
</dbReference>
<dbReference type="PANTHER" id="PTHR37163:SF1">
    <property type="entry name" value="DUF501 DOMAIN-CONTAINING PROTEIN"/>
    <property type="match status" value="1"/>
</dbReference>
<gene>
    <name evidence="1" type="ordered locus">TWT_781</name>
</gene>
<dbReference type="STRING" id="203267.TWT_781"/>
<reference evidence="1 2" key="1">
    <citation type="journal article" date="2003" name="Genome Res.">
        <title>Tropheryma whipplei twist: a human pathogenic Actinobacteria with a reduced genome.</title>
        <authorList>
            <person name="Raoult D."/>
            <person name="Ogata H."/>
            <person name="Audic S."/>
            <person name="Robert C."/>
            <person name="Suhre K."/>
            <person name="Drancourt M."/>
            <person name="Claverie J.-M."/>
        </authorList>
    </citation>
    <scope>NUCLEOTIDE SEQUENCE [LARGE SCALE GENOMIC DNA]</scope>
    <source>
        <strain evidence="1 2">Twist</strain>
    </source>
</reference>
<dbReference type="KEGG" id="twh:TWT_781"/>
<dbReference type="eggNOG" id="COG1507">
    <property type="taxonomic scope" value="Bacteria"/>
</dbReference>
<evidence type="ECO:0008006" key="3">
    <source>
        <dbReference type="Google" id="ProtNLM"/>
    </source>
</evidence>
<accession>Q83FF9</accession>
<protein>
    <recommendedName>
        <fullName evidence="3">DUF501 domain-containing protein</fullName>
    </recommendedName>
</protein>
<organism evidence="1 2">
    <name type="scientific">Tropheryma whipplei (strain Twist)</name>
    <name type="common">Whipple's bacillus</name>
    <dbReference type="NCBI Taxonomy" id="203267"/>
    <lineage>
        <taxon>Bacteria</taxon>
        <taxon>Bacillati</taxon>
        <taxon>Actinomycetota</taxon>
        <taxon>Actinomycetes</taxon>
        <taxon>Micrococcales</taxon>
        <taxon>Tropherymataceae</taxon>
        <taxon>Tropheryma</taxon>
    </lineage>
</organism>
<keyword evidence="2" id="KW-1185">Reference proteome</keyword>
<dbReference type="AlphaFoldDB" id="Q83FF9"/>